<dbReference type="PRINTS" id="PR00039">
    <property type="entry name" value="HTHLYSR"/>
</dbReference>
<name>I8TXL4_9FIRM</name>
<dbReference type="CDD" id="cd05466">
    <property type="entry name" value="PBP2_LTTR_substrate"/>
    <property type="match status" value="1"/>
</dbReference>
<comment type="similarity">
    <text evidence="1">Belongs to the LysR transcriptional regulatory family.</text>
</comment>
<dbReference type="SUPFAM" id="SSF46785">
    <property type="entry name" value="Winged helix' DNA-binding domain"/>
    <property type="match status" value="1"/>
</dbReference>
<dbReference type="KEGG" id="pft:JBW_02734"/>
<dbReference type="RefSeq" id="WP_007955457.1">
    <property type="nucleotide sequence ID" value="NZ_CP010978.1"/>
</dbReference>
<evidence type="ECO:0000259" key="5">
    <source>
        <dbReference type="PROSITE" id="PS50931"/>
    </source>
</evidence>
<dbReference type="SUPFAM" id="SSF53850">
    <property type="entry name" value="Periplasmic binding protein-like II"/>
    <property type="match status" value="1"/>
</dbReference>
<keyword evidence="2" id="KW-0805">Transcription regulation</keyword>
<organism evidence="6 7">
    <name type="scientific">Pelosinus fermentans JBW45</name>
    <dbReference type="NCBI Taxonomy" id="1192197"/>
    <lineage>
        <taxon>Bacteria</taxon>
        <taxon>Bacillati</taxon>
        <taxon>Bacillota</taxon>
        <taxon>Negativicutes</taxon>
        <taxon>Selenomonadales</taxon>
        <taxon>Sporomusaceae</taxon>
        <taxon>Pelosinus</taxon>
    </lineage>
</organism>
<dbReference type="GO" id="GO:0003700">
    <property type="term" value="F:DNA-binding transcription factor activity"/>
    <property type="evidence" value="ECO:0007669"/>
    <property type="project" value="InterPro"/>
</dbReference>
<sequence length="301" mass="33080">MEFRQLQAFCTVANTLSFTRAANILGYAQSSITTQIQQLEQELNAKLFERLGKSIVLTSEGACFLMYAKQILHLSMVAKEAVTGSATPKGSITIGAPESLCVHRLPLLLQEYRKRYPEVKIALKTGTCSDFAYWLRTHTIDIAFFLQQESHHPELITHTLFRDPMVIAASADHPLIQKGTITPSDLHGETLILSENGCSYRVVLESILAAAGAYPASILEFSSVSAMKQCAISGLGITLLPMIAVSTEITSGQLVNLNWVGPDFNIYAQVGYHKDKWLSPALSAFFNLAIEIFSHKTKTLA</sequence>
<proteinExistence type="inferred from homology"/>
<dbReference type="AlphaFoldDB" id="I8TXL4"/>
<dbReference type="PANTHER" id="PTHR30126:SF100">
    <property type="entry name" value="LYSR-FAMILY TRANSCRIPTIONAL REGULATOR"/>
    <property type="match status" value="1"/>
</dbReference>
<dbReference type="HOGENOM" id="CLU_039613_6_1_9"/>
<reference evidence="6 7" key="1">
    <citation type="journal article" date="2015" name="Genome Announc.">
        <title>Complete Genome Sequence of Pelosinus fermentans JBW45, a Member of a Remarkably Competitive Group of Negativicutes in the Firmicutes Phylum.</title>
        <authorList>
            <person name="De Leon K.B."/>
            <person name="Utturkar S.M."/>
            <person name="Camilleri L.B."/>
            <person name="Elias D.A."/>
            <person name="Arkin A.P."/>
            <person name="Fields M.W."/>
            <person name="Brown S.D."/>
            <person name="Wall J.D."/>
        </authorList>
    </citation>
    <scope>NUCLEOTIDE SEQUENCE [LARGE SCALE GENOMIC DNA]</scope>
    <source>
        <strain evidence="6 7">JBW45</strain>
    </source>
</reference>
<dbReference type="PROSITE" id="PS50931">
    <property type="entry name" value="HTH_LYSR"/>
    <property type="match status" value="1"/>
</dbReference>
<keyword evidence="3" id="KW-0238">DNA-binding</keyword>
<dbReference type="GO" id="GO:0000976">
    <property type="term" value="F:transcription cis-regulatory region binding"/>
    <property type="evidence" value="ECO:0007669"/>
    <property type="project" value="TreeGrafter"/>
</dbReference>
<dbReference type="Pfam" id="PF03466">
    <property type="entry name" value="LysR_substrate"/>
    <property type="match status" value="1"/>
</dbReference>
<evidence type="ECO:0000256" key="2">
    <source>
        <dbReference type="ARBA" id="ARBA00023015"/>
    </source>
</evidence>
<evidence type="ECO:0000313" key="7">
    <source>
        <dbReference type="Proteomes" id="UP000005361"/>
    </source>
</evidence>
<dbReference type="OrthoDB" id="1684752at2"/>
<evidence type="ECO:0000256" key="4">
    <source>
        <dbReference type="ARBA" id="ARBA00023163"/>
    </source>
</evidence>
<dbReference type="InterPro" id="IPR036390">
    <property type="entry name" value="WH_DNA-bd_sf"/>
</dbReference>
<gene>
    <name evidence="6" type="ORF">JBW_02734</name>
</gene>
<dbReference type="InterPro" id="IPR000847">
    <property type="entry name" value="LysR_HTH_N"/>
</dbReference>
<protein>
    <submittedName>
        <fullName evidence="6">Transcriptional regulator, LysR family</fullName>
    </submittedName>
</protein>
<dbReference type="InterPro" id="IPR036388">
    <property type="entry name" value="WH-like_DNA-bd_sf"/>
</dbReference>
<evidence type="ECO:0000313" key="6">
    <source>
        <dbReference type="EMBL" id="AJQ28078.1"/>
    </source>
</evidence>
<dbReference type="Gene3D" id="1.10.10.10">
    <property type="entry name" value="Winged helix-like DNA-binding domain superfamily/Winged helix DNA-binding domain"/>
    <property type="match status" value="1"/>
</dbReference>
<dbReference type="FunFam" id="1.10.10.10:FF:000001">
    <property type="entry name" value="LysR family transcriptional regulator"/>
    <property type="match status" value="1"/>
</dbReference>
<dbReference type="Gene3D" id="3.40.190.290">
    <property type="match status" value="1"/>
</dbReference>
<dbReference type="InterPro" id="IPR005119">
    <property type="entry name" value="LysR_subst-bd"/>
</dbReference>
<dbReference type="Pfam" id="PF00126">
    <property type="entry name" value="HTH_1"/>
    <property type="match status" value="1"/>
</dbReference>
<dbReference type="EMBL" id="CP010978">
    <property type="protein sequence ID" value="AJQ28078.1"/>
    <property type="molecule type" value="Genomic_DNA"/>
</dbReference>
<dbReference type="PANTHER" id="PTHR30126">
    <property type="entry name" value="HTH-TYPE TRANSCRIPTIONAL REGULATOR"/>
    <property type="match status" value="1"/>
</dbReference>
<dbReference type="Proteomes" id="UP000005361">
    <property type="component" value="Chromosome"/>
</dbReference>
<evidence type="ECO:0000256" key="1">
    <source>
        <dbReference type="ARBA" id="ARBA00009437"/>
    </source>
</evidence>
<feature type="domain" description="HTH lysR-type" evidence="5">
    <location>
        <begin position="1"/>
        <end position="58"/>
    </location>
</feature>
<reference evidence="7" key="2">
    <citation type="submission" date="2015-02" db="EMBL/GenBank/DDBJ databases">
        <title>Complete Genome Sequence of Pelosinus fermentans JBW45.</title>
        <authorList>
            <person name="De Leon K.B."/>
            <person name="Utturkar S.M."/>
            <person name="Camilleri L.B."/>
            <person name="Arkin A.P."/>
            <person name="Fields M.W."/>
            <person name="Brown S.D."/>
            <person name="Wall J.D."/>
        </authorList>
    </citation>
    <scope>NUCLEOTIDE SEQUENCE [LARGE SCALE GENOMIC DNA]</scope>
    <source>
        <strain evidence="7">JBW45</strain>
    </source>
</reference>
<accession>I8TXL4</accession>
<evidence type="ECO:0000256" key="3">
    <source>
        <dbReference type="ARBA" id="ARBA00023125"/>
    </source>
</evidence>
<dbReference type="STRING" id="1192197.JBW_02734"/>
<keyword evidence="4" id="KW-0804">Transcription</keyword>